<proteinExistence type="predicted"/>
<protein>
    <submittedName>
        <fullName evidence="10">Unannotated protein</fullName>
    </submittedName>
</protein>
<evidence type="ECO:0000256" key="1">
    <source>
        <dbReference type="ARBA" id="ARBA00004141"/>
    </source>
</evidence>
<feature type="transmembrane region" description="Helical" evidence="8">
    <location>
        <begin position="44"/>
        <end position="63"/>
    </location>
</feature>
<gene>
    <name evidence="10" type="ORF">UFOPK2576_00074</name>
</gene>
<organism evidence="10">
    <name type="scientific">freshwater metagenome</name>
    <dbReference type="NCBI Taxonomy" id="449393"/>
    <lineage>
        <taxon>unclassified sequences</taxon>
        <taxon>metagenomes</taxon>
        <taxon>ecological metagenomes</taxon>
    </lineage>
</organism>
<dbReference type="EMBL" id="CAEZXQ010000004">
    <property type="protein sequence ID" value="CAB4684730.1"/>
    <property type="molecule type" value="Genomic_DNA"/>
</dbReference>
<keyword evidence="4" id="KW-0125">Carotenoid biosynthesis</keyword>
<evidence type="ECO:0000259" key="9">
    <source>
        <dbReference type="Pfam" id="PF18916"/>
    </source>
</evidence>
<dbReference type="GO" id="GO:0016117">
    <property type="term" value="P:carotenoid biosynthetic process"/>
    <property type="evidence" value="ECO:0007669"/>
    <property type="project" value="UniProtKB-KW"/>
</dbReference>
<comment type="pathway">
    <text evidence="2">Carotenoid biosynthesis.</text>
</comment>
<dbReference type="GO" id="GO:0016872">
    <property type="term" value="F:intramolecular lyase activity"/>
    <property type="evidence" value="ECO:0007669"/>
    <property type="project" value="InterPro"/>
</dbReference>
<sequence>MEKVVYSYRVLKFGYMAMLLFTVFGSFWLEIVLKIGVLKRIKRVLLSILPVIIFFLIWDAYAIDRGHWYFDHNQILGIFGPFKIPLEEFLFFLIVPIAAIMTIEGVRTVKKHWKVGDE</sequence>
<accession>A0A6J6NDW8</accession>
<evidence type="ECO:0000256" key="8">
    <source>
        <dbReference type="SAM" id="Phobius"/>
    </source>
</evidence>
<feature type="domain" description="Lycopene cyclase" evidence="9">
    <location>
        <begin position="17"/>
        <end position="104"/>
    </location>
</feature>
<keyword evidence="5 8" id="KW-1133">Transmembrane helix</keyword>
<evidence type="ECO:0000256" key="7">
    <source>
        <dbReference type="ARBA" id="ARBA00023235"/>
    </source>
</evidence>
<keyword evidence="3 8" id="KW-0812">Transmembrane</keyword>
<dbReference type="AlphaFoldDB" id="A0A6J6NDW8"/>
<evidence type="ECO:0000256" key="6">
    <source>
        <dbReference type="ARBA" id="ARBA00023136"/>
    </source>
</evidence>
<feature type="transmembrane region" description="Helical" evidence="8">
    <location>
        <begin position="89"/>
        <end position="106"/>
    </location>
</feature>
<comment type="subcellular location">
    <subcellularLocation>
        <location evidence="1">Membrane</location>
        <topology evidence="1">Multi-pass membrane protein</topology>
    </subcellularLocation>
</comment>
<dbReference type="NCBIfam" id="TIGR03462">
    <property type="entry name" value="CarR_dom_SF"/>
    <property type="match status" value="1"/>
</dbReference>
<dbReference type="InterPro" id="IPR017825">
    <property type="entry name" value="Lycopene_cyclase_dom"/>
</dbReference>
<keyword evidence="6 8" id="KW-0472">Membrane</keyword>
<evidence type="ECO:0000256" key="5">
    <source>
        <dbReference type="ARBA" id="ARBA00022989"/>
    </source>
</evidence>
<dbReference type="GO" id="GO:0045436">
    <property type="term" value="F:lycopene beta cyclase activity"/>
    <property type="evidence" value="ECO:0007669"/>
    <property type="project" value="UniProtKB-ARBA"/>
</dbReference>
<keyword evidence="7" id="KW-0413">Isomerase</keyword>
<evidence type="ECO:0000256" key="2">
    <source>
        <dbReference type="ARBA" id="ARBA00004829"/>
    </source>
</evidence>
<dbReference type="Pfam" id="PF18916">
    <property type="entry name" value="Lycopene_cyc"/>
    <property type="match status" value="1"/>
</dbReference>
<name>A0A6J6NDW8_9ZZZZ</name>
<feature type="transmembrane region" description="Helical" evidence="8">
    <location>
        <begin position="13"/>
        <end position="32"/>
    </location>
</feature>
<dbReference type="GO" id="GO:0016120">
    <property type="term" value="P:carotene biosynthetic process"/>
    <property type="evidence" value="ECO:0007669"/>
    <property type="project" value="UniProtKB-ARBA"/>
</dbReference>
<reference evidence="10" key="1">
    <citation type="submission" date="2020-05" db="EMBL/GenBank/DDBJ databases">
        <authorList>
            <person name="Chiriac C."/>
            <person name="Salcher M."/>
            <person name="Ghai R."/>
            <person name="Kavagutti S V."/>
        </authorList>
    </citation>
    <scope>NUCLEOTIDE SEQUENCE</scope>
</reference>
<evidence type="ECO:0000256" key="4">
    <source>
        <dbReference type="ARBA" id="ARBA00022746"/>
    </source>
</evidence>
<evidence type="ECO:0000256" key="3">
    <source>
        <dbReference type="ARBA" id="ARBA00022692"/>
    </source>
</evidence>
<evidence type="ECO:0000313" key="10">
    <source>
        <dbReference type="EMBL" id="CAB4684730.1"/>
    </source>
</evidence>
<dbReference type="GO" id="GO:0016020">
    <property type="term" value="C:membrane"/>
    <property type="evidence" value="ECO:0007669"/>
    <property type="project" value="UniProtKB-SubCell"/>
</dbReference>